<keyword evidence="2" id="KW-0663">Pyridoxal phosphate</keyword>
<dbReference type="InterPro" id="IPR036390">
    <property type="entry name" value="WH_DNA-bd_sf"/>
</dbReference>
<evidence type="ECO:0000313" key="8">
    <source>
        <dbReference type="Proteomes" id="UP000630142"/>
    </source>
</evidence>
<organism evidence="7 8">
    <name type="scientific">Tianweitania populi</name>
    <dbReference type="NCBI Taxonomy" id="1607949"/>
    <lineage>
        <taxon>Bacteria</taxon>
        <taxon>Pseudomonadati</taxon>
        <taxon>Pseudomonadota</taxon>
        <taxon>Alphaproteobacteria</taxon>
        <taxon>Hyphomicrobiales</taxon>
        <taxon>Phyllobacteriaceae</taxon>
        <taxon>Tianweitania</taxon>
    </lineage>
</organism>
<evidence type="ECO:0000256" key="1">
    <source>
        <dbReference type="ARBA" id="ARBA00005384"/>
    </source>
</evidence>
<dbReference type="SMART" id="SM00345">
    <property type="entry name" value="HTH_GNTR"/>
    <property type="match status" value="1"/>
</dbReference>
<evidence type="ECO:0000259" key="6">
    <source>
        <dbReference type="PROSITE" id="PS50949"/>
    </source>
</evidence>
<dbReference type="SUPFAM" id="SSF53383">
    <property type="entry name" value="PLP-dependent transferases"/>
    <property type="match status" value="1"/>
</dbReference>
<dbReference type="RefSeq" id="WP_189502344.1">
    <property type="nucleotide sequence ID" value="NZ_BMZQ01000001.1"/>
</dbReference>
<dbReference type="GO" id="GO:0003700">
    <property type="term" value="F:DNA-binding transcription factor activity"/>
    <property type="evidence" value="ECO:0007669"/>
    <property type="project" value="InterPro"/>
</dbReference>
<evidence type="ECO:0000256" key="4">
    <source>
        <dbReference type="ARBA" id="ARBA00023125"/>
    </source>
</evidence>
<evidence type="ECO:0000256" key="2">
    <source>
        <dbReference type="ARBA" id="ARBA00022898"/>
    </source>
</evidence>
<dbReference type="GO" id="GO:0003677">
    <property type="term" value="F:DNA binding"/>
    <property type="evidence" value="ECO:0007669"/>
    <property type="project" value="UniProtKB-KW"/>
</dbReference>
<dbReference type="InterPro" id="IPR036388">
    <property type="entry name" value="WH-like_DNA-bd_sf"/>
</dbReference>
<dbReference type="EMBL" id="BMZQ01000001">
    <property type="protein sequence ID" value="GHD09908.1"/>
    <property type="molecule type" value="Genomic_DNA"/>
</dbReference>
<dbReference type="InterPro" id="IPR051446">
    <property type="entry name" value="HTH_trans_reg/aminotransferase"/>
</dbReference>
<dbReference type="InterPro" id="IPR000524">
    <property type="entry name" value="Tscrpt_reg_HTH_GntR"/>
</dbReference>
<comment type="similarity">
    <text evidence="1">In the C-terminal section; belongs to the class-I pyridoxal-phosphate-dependent aminotransferase family.</text>
</comment>
<gene>
    <name evidence="7" type="ORF">GCM10016234_11130</name>
</gene>
<evidence type="ECO:0000256" key="5">
    <source>
        <dbReference type="ARBA" id="ARBA00023163"/>
    </source>
</evidence>
<proteinExistence type="inferred from homology"/>
<dbReference type="CDD" id="cd07377">
    <property type="entry name" value="WHTH_GntR"/>
    <property type="match status" value="1"/>
</dbReference>
<dbReference type="CDD" id="cd00609">
    <property type="entry name" value="AAT_like"/>
    <property type="match status" value="1"/>
</dbReference>
<feature type="domain" description="HTH gntR-type" evidence="6">
    <location>
        <begin position="13"/>
        <end position="81"/>
    </location>
</feature>
<dbReference type="Gene3D" id="3.90.1150.10">
    <property type="entry name" value="Aspartate Aminotransferase, domain 1"/>
    <property type="match status" value="1"/>
</dbReference>
<dbReference type="InterPro" id="IPR015421">
    <property type="entry name" value="PyrdxlP-dep_Trfase_major"/>
</dbReference>
<dbReference type="GO" id="GO:0030170">
    <property type="term" value="F:pyridoxal phosphate binding"/>
    <property type="evidence" value="ECO:0007669"/>
    <property type="project" value="InterPro"/>
</dbReference>
<reference evidence="7" key="1">
    <citation type="journal article" date="2014" name="Int. J. Syst. Evol. Microbiol.">
        <title>Complete genome sequence of Corynebacterium casei LMG S-19264T (=DSM 44701T), isolated from a smear-ripened cheese.</title>
        <authorList>
            <consortium name="US DOE Joint Genome Institute (JGI-PGF)"/>
            <person name="Walter F."/>
            <person name="Albersmeier A."/>
            <person name="Kalinowski J."/>
            <person name="Ruckert C."/>
        </authorList>
    </citation>
    <scope>NUCLEOTIDE SEQUENCE</scope>
    <source>
        <strain evidence="7">KCTC 42249</strain>
    </source>
</reference>
<dbReference type="InterPro" id="IPR015424">
    <property type="entry name" value="PyrdxlP-dep_Trfase"/>
</dbReference>
<dbReference type="PANTHER" id="PTHR46577:SF1">
    <property type="entry name" value="HTH-TYPE TRANSCRIPTIONAL REGULATORY PROTEIN GABR"/>
    <property type="match status" value="1"/>
</dbReference>
<dbReference type="PROSITE" id="PS50949">
    <property type="entry name" value="HTH_GNTR"/>
    <property type="match status" value="1"/>
</dbReference>
<dbReference type="AlphaFoldDB" id="A0A8J3DVH9"/>
<reference evidence="7" key="2">
    <citation type="submission" date="2020-09" db="EMBL/GenBank/DDBJ databases">
        <authorList>
            <person name="Sun Q."/>
            <person name="Kim S."/>
        </authorList>
    </citation>
    <scope>NUCLEOTIDE SEQUENCE</scope>
    <source>
        <strain evidence="7">KCTC 42249</strain>
    </source>
</reference>
<keyword evidence="8" id="KW-1185">Reference proteome</keyword>
<keyword evidence="5" id="KW-0804">Transcription</keyword>
<dbReference type="Gene3D" id="1.10.10.10">
    <property type="entry name" value="Winged helix-like DNA-binding domain superfamily/Winged helix DNA-binding domain"/>
    <property type="match status" value="1"/>
</dbReference>
<dbReference type="SUPFAM" id="SSF46785">
    <property type="entry name" value="Winged helix' DNA-binding domain"/>
    <property type="match status" value="1"/>
</dbReference>
<evidence type="ECO:0000313" key="7">
    <source>
        <dbReference type="EMBL" id="GHD09908.1"/>
    </source>
</evidence>
<sequence length="471" mass="51413">MTKYTPQLPVGRAPLYTRLADQLELDINEGRLEAGAKLPPQRDLAYELGATVGTIGRAYALVRERGLVSGEVGRGTYVLARNTPHEKNLPHIGIVFEGTRHQEPSATILRFDSTAAPDVGQSEPIGTILADIVRDHPAELASYTRTFPFRWLEAGAIWLSRAGHEVNPEHVVPTLGAHPAVLSVIASVTAPGDHIVYEHATYSQIARSAGLIGRRPCLVASDENGVIPQDFQRLCAQRHPKLAFLMPTAQNPTVRIMPAERRVEIAEIARAHNVWLVEDDIYGALSNDTAPLLTSLAPERTFLVGGLSKSVAAGIRGGWLACPPQYAPRIRVAHKMLTGGMPFLLAELCARLILSGTAAELRKRVLGEVNARLDMARTILDGLEFSSAPNIPFLWLALPEPWLSSTFKNAAAERGVQIDDEDEFKPARTEQVFHRVRLGISSVATREDVQRGLQTIRSLIDEGPAGYDTFG</sequence>
<dbReference type="PANTHER" id="PTHR46577">
    <property type="entry name" value="HTH-TYPE TRANSCRIPTIONAL REGULATORY PROTEIN GABR"/>
    <property type="match status" value="1"/>
</dbReference>
<dbReference type="InterPro" id="IPR015422">
    <property type="entry name" value="PyrdxlP-dep_Trfase_small"/>
</dbReference>
<dbReference type="Gene3D" id="3.40.640.10">
    <property type="entry name" value="Type I PLP-dependent aspartate aminotransferase-like (Major domain)"/>
    <property type="match status" value="1"/>
</dbReference>
<protein>
    <submittedName>
        <fullName evidence="7">GntR family transcriptional regulator</fullName>
    </submittedName>
</protein>
<dbReference type="InterPro" id="IPR004839">
    <property type="entry name" value="Aminotransferase_I/II_large"/>
</dbReference>
<dbReference type="Pfam" id="PF00392">
    <property type="entry name" value="GntR"/>
    <property type="match status" value="1"/>
</dbReference>
<dbReference type="Pfam" id="PF00155">
    <property type="entry name" value="Aminotran_1_2"/>
    <property type="match status" value="1"/>
</dbReference>
<dbReference type="Proteomes" id="UP000630142">
    <property type="component" value="Unassembled WGS sequence"/>
</dbReference>
<keyword evidence="4" id="KW-0238">DNA-binding</keyword>
<name>A0A8J3DVH9_9HYPH</name>
<keyword evidence="3" id="KW-0805">Transcription regulation</keyword>
<comment type="caution">
    <text evidence="7">The sequence shown here is derived from an EMBL/GenBank/DDBJ whole genome shotgun (WGS) entry which is preliminary data.</text>
</comment>
<evidence type="ECO:0000256" key="3">
    <source>
        <dbReference type="ARBA" id="ARBA00023015"/>
    </source>
</evidence>
<accession>A0A8J3DVH9</accession>